<sequence>MKFTDKTNYIYFETEAVMTEKKHLNDAGYDLKCKKEITINPREVAVIETGAYVELLDGFYGKIEGRSSLNMQGILSVGGVIDAGYRGEIKVGLINTTDKPFILEAYSKIAQLIISPCDIKAMKIIGKPLNNTSRGINGFG</sequence>
<dbReference type="Pfam" id="PF00692">
    <property type="entry name" value="dUTPase"/>
    <property type="match status" value="1"/>
</dbReference>
<dbReference type="EC" id="3.6.1.23" evidence="2"/>
<evidence type="ECO:0000256" key="3">
    <source>
        <dbReference type="ARBA" id="ARBA00022801"/>
    </source>
</evidence>
<keyword evidence="3 6" id="KW-0378">Hydrolase</keyword>
<dbReference type="CDD" id="cd07557">
    <property type="entry name" value="trimeric_dUTPase"/>
    <property type="match status" value="1"/>
</dbReference>
<dbReference type="InterPro" id="IPR033704">
    <property type="entry name" value="dUTPase_trimeric"/>
</dbReference>
<dbReference type="Gene3D" id="2.70.40.10">
    <property type="match status" value="1"/>
</dbReference>
<evidence type="ECO:0000256" key="4">
    <source>
        <dbReference type="ARBA" id="ARBA00023080"/>
    </source>
</evidence>
<name>A0A150JF89_9EURY</name>
<comment type="similarity">
    <text evidence="1">Belongs to the dUTPase family.</text>
</comment>
<dbReference type="InterPro" id="IPR008181">
    <property type="entry name" value="dUTPase"/>
</dbReference>
<organism evidence="6">
    <name type="scientific">Candidatus Methanofastidiosum methylothiophilum</name>
    <dbReference type="NCBI Taxonomy" id="1705564"/>
    <lineage>
        <taxon>Archaea</taxon>
        <taxon>Methanobacteriati</taxon>
        <taxon>Methanobacteriota</taxon>
        <taxon>Stenosarchaea group</taxon>
        <taxon>Candidatus Methanofastidiosia</taxon>
        <taxon>Candidatus Methanofastidiosales</taxon>
        <taxon>Candidatus Methanofastidiosaceae</taxon>
        <taxon>Candidatus Methanofastidiosum</taxon>
    </lineage>
</organism>
<dbReference type="PANTHER" id="PTHR11241">
    <property type="entry name" value="DEOXYURIDINE 5'-TRIPHOSPHATE NUCLEOTIDOHYDROLASE"/>
    <property type="match status" value="1"/>
</dbReference>
<evidence type="ECO:0000256" key="1">
    <source>
        <dbReference type="ARBA" id="ARBA00006581"/>
    </source>
</evidence>
<dbReference type="GO" id="GO:0004170">
    <property type="term" value="F:dUTP diphosphatase activity"/>
    <property type="evidence" value="ECO:0007669"/>
    <property type="project" value="UniProtKB-EC"/>
</dbReference>
<evidence type="ECO:0000256" key="2">
    <source>
        <dbReference type="ARBA" id="ARBA00012379"/>
    </source>
</evidence>
<dbReference type="GO" id="GO:0000287">
    <property type="term" value="F:magnesium ion binding"/>
    <property type="evidence" value="ECO:0007669"/>
    <property type="project" value="InterPro"/>
</dbReference>
<comment type="caution">
    <text evidence="6">The sequence shown here is derived from an EMBL/GenBank/DDBJ whole genome shotgun (WGS) entry which is preliminary data.</text>
</comment>
<dbReference type="GO" id="GO:0006226">
    <property type="term" value="P:dUMP biosynthetic process"/>
    <property type="evidence" value="ECO:0007669"/>
    <property type="project" value="InterPro"/>
</dbReference>
<dbReference type="SUPFAM" id="SSF51283">
    <property type="entry name" value="dUTPase-like"/>
    <property type="match status" value="1"/>
</dbReference>
<evidence type="ECO:0000313" key="6">
    <source>
        <dbReference type="EMBL" id="KYC55718.1"/>
    </source>
</evidence>
<reference evidence="6" key="1">
    <citation type="journal article" date="2016" name="ISME J.">
        <title>Chasing the elusive Euryarchaeota class WSA2: genomes reveal a uniquely fastidious methyl-reducing methanogen.</title>
        <authorList>
            <person name="Nobu M.K."/>
            <person name="Narihiro T."/>
            <person name="Kuroda K."/>
            <person name="Mei R."/>
            <person name="Liu W.T."/>
        </authorList>
    </citation>
    <scope>NUCLEOTIDE SEQUENCE [LARGE SCALE GENOMIC DNA]</scope>
    <source>
        <strain evidence="6">ADurb1213_Bin02801</strain>
    </source>
</reference>
<protein>
    <recommendedName>
        <fullName evidence="2">dUTP diphosphatase</fullName>
        <ecNumber evidence="2">3.6.1.23</ecNumber>
    </recommendedName>
</protein>
<dbReference type="AlphaFoldDB" id="A0A150JF89"/>
<proteinExistence type="inferred from homology"/>
<accession>A0A150JF89</accession>
<dbReference type="PATRIC" id="fig|1706435.3.peg.1583"/>
<dbReference type="PANTHER" id="PTHR11241:SF0">
    <property type="entry name" value="DEOXYURIDINE 5'-TRIPHOSPHATE NUCLEOTIDOHYDROLASE"/>
    <property type="match status" value="1"/>
</dbReference>
<dbReference type="InterPro" id="IPR029054">
    <property type="entry name" value="dUTPase-like"/>
</dbReference>
<dbReference type="EMBL" id="LNJE01000036">
    <property type="protein sequence ID" value="KYC55718.1"/>
    <property type="molecule type" value="Genomic_DNA"/>
</dbReference>
<evidence type="ECO:0000259" key="5">
    <source>
        <dbReference type="Pfam" id="PF00692"/>
    </source>
</evidence>
<keyword evidence="4" id="KW-0546">Nucleotide metabolism</keyword>
<dbReference type="GO" id="GO:0046081">
    <property type="term" value="P:dUTP catabolic process"/>
    <property type="evidence" value="ECO:0007669"/>
    <property type="project" value="InterPro"/>
</dbReference>
<dbReference type="InterPro" id="IPR036157">
    <property type="entry name" value="dUTPase-like_sf"/>
</dbReference>
<feature type="domain" description="dUTPase-like" evidence="5">
    <location>
        <begin position="16"/>
        <end position="140"/>
    </location>
</feature>
<gene>
    <name evidence="6" type="ORF">APG09_01565</name>
</gene>